<accession>A0ABZ2EW46</accession>
<dbReference type="Proteomes" id="UP001348492">
    <property type="component" value="Chromosome"/>
</dbReference>
<dbReference type="RefSeq" id="WP_018592578.1">
    <property type="nucleotide sequence ID" value="NZ_CP117523.1"/>
</dbReference>
<evidence type="ECO:0000313" key="1">
    <source>
        <dbReference type="EMBL" id="WWD84166.1"/>
    </source>
</evidence>
<organism evidence="1 2">
    <name type="scientific">Terrisporobacter glycolicus ATCC 14880 = DSM 1288</name>
    <dbReference type="NCBI Taxonomy" id="1121315"/>
    <lineage>
        <taxon>Bacteria</taxon>
        <taxon>Bacillati</taxon>
        <taxon>Bacillota</taxon>
        <taxon>Clostridia</taxon>
        <taxon>Peptostreptococcales</taxon>
        <taxon>Peptostreptococcaceae</taxon>
        <taxon>Terrisporobacter</taxon>
    </lineage>
</organism>
<proteinExistence type="predicted"/>
<keyword evidence="2" id="KW-1185">Reference proteome</keyword>
<name>A0ABZ2EW46_9FIRM</name>
<reference evidence="1 2" key="1">
    <citation type="journal article" date="2023" name="PLoS ONE">
        <title>Genome-based metabolic and phylogenomic analysis of three Terrisporobacter species.</title>
        <authorList>
            <person name="Boer T."/>
            <person name="Bengelsdorf F.R."/>
            <person name="Bomeke M."/>
            <person name="Daniel R."/>
            <person name="Poehlein A."/>
        </authorList>
    </citation>
    <scope>NUCLEOTIDE SEQUENCE [LARGE SCALE GENOMIC DNA]</scope>
    <source>
        <strain evidence="1 2">DSM 1288</strain>
    </source>
</reference>
<gene>
    <name evidence="1" type="ORF">TEGL_25890</name>
</gene>
<evidence type="ECO:0000313" key="2">
    <source>
        <dbReference type="Proteomes" id="UP001348492"/>
    </source>
</evidence>
<protein>
    <submittedName>
        <fullName evidence="1">Uncharacterized protein</fullName>
    </submittedName>
</protein>
<dbReference type="EMBL" id="CP117523">
    <property type="protein sequence ID" value="WWD84166.1"/>
    <property type="molecule type" value="Genomic_DNA"/>
</dbReference>
<sequence length="62" mass="7288">MKSMLVKIKSNSTKEVTRYKTDRNIHSELKHLENLGINVIQMRYFNETQSFGNCKKLIVISE</sequence>